<evidence type="ECO:0000256" key="4">
    <source>
        <dbReference type="ARBA" id="ARBA00022989"/>
    </source>
</evidence>
<comment type="caution">
    <text evidence="10">The sequence shown here is derived from an EMBL/GenBank/DDBJ whole genome shotgun (WGS) entry which is preliminary data.</text>
</comment>
<gene>
    <name evidence="10" type="ORF">scyTo_0003506</name>
</gene>
<dbReference type="GO" id="GO:0030003">
    <property type="term" value="P:intracellular monoatomic cation homeostasis"/>
    <property type="evidence" value="ECO:0007669"/>
    <property type="project" value="TreeGrafter"/>
</dbReference>
<evidence type="ECO:0000256" key="6">
    <source>
        <dbReference type="ARBA" id="ARBA00023136"/>
    </source>
</evidence>
<dbReference type="InterPro" id="IPR033122">
    <property type="entry name" value="LETM1-like_RBD"/>
</dbReference>
<feature type="domain" description="Letm1 RBD" evidence="9">
    <location>
        <begin position="193"/>
        <end position="377"/>
    </location>
</feature>
<dbReference type="OMA" id="WLQFSSH"/>
<dbReference type="OrthoDB" id="73691at2759"/>
<dbReference type="PANTHER" id="PTHR14009">
    <property type="entry name" value="LEUCINE ZIPPER-EF-HAND CONTAINING TRANSMEMBRANE PROTEIN"/>
    <property type="match status" value="1"/>
</dbReference>
<evidence type="ECO:0000256" key="7">
    <source>
        <dbReference type="PROSITE-ProRule" id="PRU01094"/>
    </source>
</evidence>
<dbReference type="GO" id="GO:0043022">
    <property type="term" value="F:ribosome binding"/>
    <property type="evidence" value="ECO:0007669"/>
    <property type="project" value="InterPro"/>
</dbReference>
<keyword evidence="2 8" id="KW-0812">Transmembrane</keyword>
<dbReference type="EMBL" id="BFAA01000964">
    <property type="protein sequence ID" value="GCB74416.1"/>
    <property type="molecule type" value="Genomic_DNA"/>
</dbReference>
<evidence type="ECO:0000313" key="11">
    <source>
        <dbReference type="Proteomes" id="UP000288216"/>
    </source>
</evidence>
<feature type="transmembrane region" description="Helical" evidence="8">
    <location>
        <begin position="150"/>
        <end position="176"/>
    </location>
</feature>
<comment type="subcellular location">
    <subcellularLocation>
        <location evidence="1">Mitochondrion inner membrane</location>
        <topology evidence="1">Single-pass membrane protein</topology>
    </subcellularLocation>
</comment>
<accession>A0A401PMR8</accession>
<reference evidence="10 11" key="1">
    <citation type="journal article" date="2018" name="Nat. Ecol. Evol.">
        <title>Shark genomes provide insights into elasmobranch evolution and the origin of vertebrates.</title>
        <authorList>
            <person name="Hara Y"/>
            <person name="Yamaguchi K"/>
            <person name="Onimaru K"/>
            <person name="Kadota M"/>
            <person name="Koyanagi M"/>
            <person name="Keeley SD"/>
            <person name="Tatsumi K"/>
            <person name="Tanaka K"/>
            <person name="Motone F"/>
            <person name="Kageyama Y"/>
            <person name="Nozu R"/>
            <person name="Adachi N"/>
            <person name="Nishimura O"/>
            <person name="Nakagawa R"/>
            <person name="Tanegashima C"/>
            <person name="Kiyatake I"/>
            <person name="Matsumoto R"/>
            <person name="Murakumo K"/>
            <person name="Nishida K"/>
            <person name="Terakita A"/>
            <person name="Kuratani S"/>
            <person name="Sato K"/>
            <person name="Hyodo S Kuraku.S."/>
        </authorList>
    </citation>
    <scope>NUCLEOTIDE SEQUENCE [LARGE SCALE GENOMIC DNA]</scope>
</reference>
<dbReference type="PANTHER" id="PTHR14009:SF13">
    <property type="entry name" value="LETM1 DOMAIN-CONTAINING PROTEIN 1"/>
    <property type="match status" value="1"/>
</dbReference>
<evidence type="ECO:0000256" key="1">
    <source>
        <dbReference type="ARBA" id="ARBA00004434"/>
    </source>
</evidence>
<evidence type="ECO:0000259" key="9">
    <source>
        <dbReference type="PROSITE" id="PS51758"/>
    </source>
</evidence>
<dbReference type="PROSITE" id="PS51758">
    <property type="entry name" value="LETM1_RBD"/>
    <property type="match status" value="1"/>
</dbReference>
<dbReference type="AlphaFoldDB" id="A0A401PMR8"/>
<keyword evidence="3" id="KW-0999">Mitochondrion inner membrane</keyword>
<keyword evidence="11" id="KW-1185">Reference proteome</keyword>
<evidence type="ECO:0000313" key="10">
    <source>
        <dbReference type="EMBL" id="GCB74416.1"/>
    </source>
</evidence>
<sequence length="377" mass="44235">MDDIARDWITCDPPSRLLLLSKMAMARGCLKLRALRGCHFSEFLHSPTVCVSQLTGHPLSQFFTTAKRSTLSSAIISKAKRLNAKYEQFLERNFPRFYVIYSTFFRGFRLLYFDFKEVSGIKHKMAEQGLKYNQLPYREMEKLRQFRRDIIQVMPVVLLSLPPFANYMVFILMYFFPRQLLIRHFWTHDQQQEFMEIYHSIRAQVYPNALRNLTKAASKVPDRRLKSKLLQLSNKVEEGIHPEISQLQVVAKLFSGHPLEVRHIGARQMKILSQVMFLTPHMPTFILRRRLQSHIIEIHHLDQALNVLGVHNLSEDELKIACYTRGLNSVHLNAAQCKEWLTKWIQLSKKLRDSEASLLLYSMVLLSTNYHNSRKSK</sequence>
<proteinExistence type="predicted"/>
<evidence type="ECO:0000256" key="5">
    <source>
        <dbReference type="ARBA" id="ARBA00023128"/>
    </source>
</evidence>
<keyword evidence="4 8" id="KW-1133">Transmembrane helix</keyword>
<protein>
    <recommendedName>
        <fullName evidence="9">Letm1 RBD domain-containing protein</fullName>
    </recommendedName>
</protein>
<dbReference type="GO" id="GO:0005743">
    <property type="term" value="C:mitochondrial inner membrane"/>
    <property type="evidence" value="ECO:0007669"/>
    <property type="project" value="UniProtKB-SubCell"/>
</dbReference>
<evidence type="ECO:0000256" key="8">
    <source>
        <dbReference type="SAM" id="Phobius"/>
    </source>
</evidence>
<organism evidence="10 11">
    <name type="scientific">Scyliorhinus torazame</name>
    <name type="common">Cloudy catshark</name>
    <name type="synonym">Catulus torazame</name>
    <dbReference type="NCBI Taxonomy" id="75743"/>
    <lineage>
        <taxon>Eukaryota</taxon>
        <taxon>Metazoa</taxon>
        <taxon>Chordata</taxon>
        <taxon>Craniata</taxon>
        <taxon>Vertebrata</taxon>
        <taxon>Chondrichthyes</taxon>
        <taxon>Elasmobranchii</taxon>
        <taxon>Galeomorphii</taxon>
        <taxon>Galeoidea</taxon>
        <taxon>Carcharhiniformes</taxon>
        <taxon>Scyliorhinidae</taxon>
        <taxon>Scyliorhinus</taxon>
    </lineage>
</organism>
<name>A0A401PMR8_SCYTO</name>
<dbReference type="Proteomes" id="UP000288216">
    <property type="component" value="Unassembled WGS sequence"/>
</dbReference>
<dbReference type="STRING" id="75743.A0A401PMR8"/>
<dbReference type="InterPro" id="IPR044202">
    <property type="entry name" value="LETM1/MDM38-like"/>
</dbReference>
<keyword evidence="5 7" id="KW-0496">Mitochondrion</keyword>
<keyword evidence="6 8" id="KW-0472">Membrane</keyword>
<dbReference type="Pfam" id="PF07766">
    <property type="entry name" value="LETM1_RBD"/>
    <property type="match status" value="1"/>
</dbReference>
<evidence type="ECO:0000256" key="3">
    <source>
        <dbReference type="ARBA" id="ARBA00022792"/>
    </source>
</evidence>
<evidence type="ECO:0000256" key="2">
    <source>
        <dbReference type="ARBA" id="ARBA00022692"/>
    </source>
</evidence>